<feature type="region of interest" description="Disordered" evidence="1">
    <location>
        <begin position="261"/>
        <end position="299"/>
    </location>
</feature>
<evidence type="ECO:0000313" key="3">
    <source>
        <dbReference type="Proteomes" id="UP000306954"/>
    </source>
</evidence>
<comment type="caution">
    <text evidence="2">The sequence shown here is derived from an EMBL/GenBank/DDBJ whole genome shotgun (WGS) entry which is preliminary data.</text>
</comment>
<reference evidence="2 3" key="1">
    <citation type="submission" date="2019-03" db="EMBL/GenBank/DDBJ databases">
        <title>Sequencing 23 genomes of Wallemia ichthyophaga.</title>
        <authorList>
            <person name="Gostincar C."/>
        </authorList>
    </citation>
    <scope>NUCLEOTIDE SEQUENCE [LARGE SCALE GENOMIC DNA]</scope>
    <source>
        <strain evidence="2 3">EXF-8621</strain>
    </source>
</reference>
<evidence type="ECO:0000256" key="1">
    <source>
        <dbReference type="SAM" id="MobiDB-lite"/>
    </source>
</evidence>
<proteinExistence type="predicted"/>
<feature type="compositionally biased region" description="Low complexity" evidence="1">
    <location>
        <begin position="333"/>
        <end position="346"/>
    </location>
</feature>
<feature type="compositionally biased region" description="Polar residues" evidence="1">
    <location>
        <begin position="264"/>
        <end position="282"/>
    </location>
</feature>
<dbReference type="Proteomes" id="UP000306954">
    <property type="component" value="Unassembled WGS sequence"/>
</dbReference>
<gene>
    <name evidence="2" type="ORF">E3P90_02343</name>
</gene>
<organism evidence="2 3">
    <name type="scientific">Wallemia ichthyophaga</name>
    <dbReference type="NCBI Taxonomy" id="245174"/>
    <lineage>
        <taxon>Eukaryota</taxon>
        <taxon>Fungi</taxon>
        <taxon>Dikarya</taxon>
        <taxon>Basidiomycota</taxon>
        <taxon>Wallemiomycotina</taxon>
        <taxon>Wallemiomycetes</taxon>
        <taxon>Wallemiales</taxon>
        <taxon>Wallemiaceae</taxon>
        <taxon>Wallemia</taxon>
    </lineage>
</organism>
<protein>
    <submittedName>
        <fullName evidence="2">Uncharacterized protein</fullName>
    </submittedName>
</protein>
<dbReference type="AlphaFoldDB" id="A0A4T0I6I5"/>
<accession>A0A4T0I6I5</accession>
<dbReference type="EMBL" id="SPOF01000022">
    <property type="protein sequence ID" value="TIB11751.1"/>
    <property type="molecule type" value="Genomic_DNA"/>
</dbReference>
<feature type="region of interest" description="Disordered" evidence="1">
    <location>
        <begin position="332"/>
        <end position="353"/>
    </location>
</feature>
<evidence type="ECO:0000313" key="2">
    <source>
        <dbReference type="EMBL" id="TIB11751.1"/>
    </source>
</evidence>
<sequence>MKPFFKHTDYKFRIKFEYYKPLLLGSPSHSYTAYIRSQFRTYKHTKKANRVRQLIAKFDKQLQQPPAILAIIGDRWLRVSQSRQQEHEKRYTRHLYNIQAHVKTRLTGSLIYPTYHNPPLPRLKPQPLEIHSMIRRRVLKRFNILNQLKTVSGHIHDYTMEKHFFNFLGLSLDSAYIVNLFAAKDYLTRKLDDDYRRSQMKFASNHLIRFRRLHDKRVMMRRRSIEWRKTNHPRLINHWRCYLGDRRRARQRDAARLRLSALANESNESNQSLKSPTLPSPSRTKHRIRKNTQNTHSKAPYRDIFLKPLSKVYDQLDYNDEPALKVAYDYSKPPQSLLNSSSSPQNINKWSKK</sequence>
<name>A0A4T0I6I5_WALIC</name>